<feature type="region of interest" description="Disordered" evidence="1">
    <location>
        <begin position="281"/>
        <end position="324"/>
    </location>
</feature>
<organism evidence="2">
    <name type="scientific">marine sediment metagenome</name>
    <dbReference type="NCBI Taxonomy" id="412755"/>
    <lineage>
        <taxon>unclassified sequences</taxon>
        <taxon>metagenomes</taxon>
        <taxon>ecological metagenomes</taxon>
    </lineage>
</organism>
<dbReference type="AlphaFoldDB" id="A0A0F9T1C4"/>
<proteinExistence type="predicted"/>
<name>A0A0F9T1C4_9ZZZZ</name>
<dbReference type="EMBL" id="LAZR01000316">
    <property type="protein sequence ID" value="KKN75085.1"/>
    <property type="molecule type" value="Genomic_DNA"/>
</dbReference>
<comment type="caution">
    <text evidence="2">The sequence shown here is derived from an EMBL/GenBank/DDBJ whole genome shotgun (WGS) entry which is preliminary data.</text>
</comment>
<reference evidence="2" key="1">
    <citation type="journal article" date="2015" name="Nature">
        <title>Complex archaea that bridge the gap between prokaryotes and eukaryotes.</title>
        <authorList>
            <person name="Spang A."/>
            <person name="Saw J.H."/>
            <person name="Jorgensen S.L."/>
            <person name="Zaremba-Niedzwiedzka K."/>
            <person name="Martijn J."/>
            <person name="Lind A.E."/>
            <person name="van Eijk R."/>
            <person name="Schleper C."/>
            <person name="Guy L."/>
            <person name="Ettema T.J."/>
        </authorList>
    </citation>
    <scope>NUCLEOTIDE SEQUENCE</scope>
</reference>
<accession>A0A0F9T1C4</accession>
<sequence length="324" mass="34200">MGIGIGLAQIAEGLTGGAVRGTAFNLQRESAAGKQAADEAHRAELLGIQKRILGNQEEQAQISRTANAMKTAYAIAKDSPNAKEVFASTYKQLDPTGQVPEVSFEKDTIEINFEGLKFKGKKGPMIEALGIIAENPEASPEIMSQLVQLGLLSIEAPKDKPGRVVVVPPGHAVLDEKGVVSFPAGQKGVKAGKGVTVSELSTGINAIFKKYKVDAGLGITFGPDKTATIDMATFLNGKETAFNIIQKKADEKDADAVEDLAKIQGYYELMDRLLRRVTQPPPSGALGRMAGLDVTPPPTGSPTGTAPTDTNPVFDPTTGRFSVK</sequence>
<evidence type="ECO:0000313" key="2">
    <source>
        <dbReference type="EMBL" id="KKN75085.1"/>
    </source>
</evidence>
<gene>
    <name evidence="2" type="ORF">LCGC14_0384590</name>
</gene>
<evidence type="ECO:0000256" key="1">
    <source>
        <dbReference type="SAM" id="MobiDB-lite"/>
    </source>
</evidence>
<protein>
    <submittedName>
        <fullName evidence="2">Uncharacterized protein</fullName>
    </submittedName>
</protein>